<reference evidence="1 2" key="1">
    <citation type="journal article" date="2016" name="Mol. Biol. Evol.">
        <title>Comparative Genomics of Early-Diverging Mushroom-Forming Fungi Provides Insights into the Origins of Lignocellulose Decay Capabilities.</title>
        <authorList>
            <person name="Nagy L.G."/>
            <person name="Riley R."/>
            <person name="Tritt A."/>
            <person name="Adam C."/>
            <person name="Daum C."/>
            <person name="Floudas D."/>
            <person name="Sun H."/>
            <person name="Yadav J.S."/>
            <person name="Pangilinan J."/>
            <person name="Larsson K.H."/>
            <person name="Matsuura K."/>
            <person name="Barry K."/>
            <person name="Labutti K."/>
            <person name="Kuo R."/>
            <person name="Ohm R.A."/>
            <person name="Bhattacharya S.S."/>
            <person name="Shirouzu T."/>
            <person name="Yoshinaga Y."/>
            <person name="Martin F.M."/>
            <person name="Grigoriev I.V."/>
            <person name="Hibbett D.S."/>
        </authorList>
    </citation>
    <scope>NUCLEOTIDE SEQUENCE [LARGE SCALE GENOMIC DNA]</scope>
    <source>
        <strain evidence="1 2">HHB12029</strain>
    </source>
</reference>
<protein>
    <recommendedName>
        <fullName evidence="3">Chitinase</fullName>
    </recommendedName>
</protein>
<evidence type="ECO:0000313" key="2">
    <source>
        <dbReference type="Proteomes" id="UP000077266"/>
    </source>
</evidence>
<dbReference type="SUPFAM" id="SSF51445">
    <property type="entry name" value="(Trans)glycosidases"/>
    <property type="match status" value="1"/>
</dbReference>
<gene>
    <name evidence="1" type="ORF">EXIGLDRAFT_697201</name>
</gene>
<dbReference type="EMBL" id="KV426114">
    <property type="protein sequence ID" value="KZV87833.1"/>
    <property type="molecule type" value="Genomic_DNA"/>
</dbReference>
<name>A0A165EW81_EXIGL</name>
<accession>A0A165EW81</accession>
<dbReference type="InterPro" id="IPR017853">
    <property type="entry name" value="GH"/>
</dbReference>
<dbReference type="InParanoid" id="A0A165EW81"/>
<dbReference type="Gene3D" id="3.20.20.80">
    <property type="entry name" value="Glycosidases"/>
    <property type="match status" value="1"/>
</dbReference>
<dbReference type="AlphaFoldDB" id="A0A165EW81"/>
<proteinExistence type="predicted"/>
<dbReference type="Proteomes" id="UP000077266">
    <property type="component" value="Unassembled WGS sequence"/>
</dbReference>
<keyword evidence="2" id="KW-1185">Reference proteome</keyword>
<organism evidence="1 2">
    <name type="scientific">Exidia glandulosa HHB12029</name>
    <dbReference type="NCBI Taxonomy" id="1314781"/>
    <lineage>
        <taxon>Eukaryota</taxon>
        <taxon>Fungi</taxon>
        <taxon>Dikarya</taxon>
        <taxon>Basidiomycota</taxon>
        <taxon>Agaricomycotina</taxon>
        <taxon>Agaricomycetes</taxon>
        <taxon>Auriculariales</taxon>
        <taxon>Exidiaceae</taxon>
        <taxon>Exidia</taxon>
    </lineage>
</organism>
<sequence>MPGNFLTGILDGGYTNYHVRVADVPDEYDIISIFRTTFQPPAPVLVWRTCFTCPAFRETEQQFKDGVAAQITKGKAVPLRVELNITDFTTPSTSSSFVTLADQYIDTYKFTGLDITAYPRTPAVVHLISAMRQIKATHSANFTLSFSFGSAFLQRASDAFDYQQTGVLIPILHALRSDITMLYPNDFDGGDSIVIYPNGSTITQGVSDYWVAMVLPLLRGFVAAGKDVPAFKPEQVSLGFATTGSSPFSSRVANFQRGVECLMLNTSCESLVAAGGPYPTLGGVAINRLNDDYFSGGATARRRRALREL</sequence>
<evidence type="ECO:0008006" key="3">
    <source>
        <dbReference type="Google" id="ProtNLM"/>
    </source>
</evidence>
<evidence type="ECO:0000313" key="1">
    <source>
        <dbReference type="EMBL" id="KZV87833.1"/>
    </source>
</evidence>